<feature type="non-terminal residue" evidence="5">
    <location>
        <position position="127"/>
    </location>
</feature>
<dbReference type="Gene3D" id="2.30.39.10">
    <property type="entry name" value="Alpha-1-antitrypsin, domain 1"/>
    <property type="match status" value="1"/>
</dbReference>
<accession>R4IWI5</accession>
<feature type="domain" description="Serpin" evidence="4">
    <location>
        <begin position="11"/>
        <end position="127"/>
    </location>
</feature>
<dbReference type="PANTHER" id="PTHR11461">
    <property type="entry name" value="SERINE PROTEASE INHIBITOR, SERPIN"/>
    <property type="match status" value="1"/>
</dbReference>
<comment type="similarity">
    <text evidence="1">Belongs to the serpin family.</text>
</comment>
<sequence length="127" mass="14666">ATFKAVENIYTSRNNNYTIDTANRIYATETLTLKDCLQQVFSDKLKMLNFSNVDLVVETVNQFVSTTTRGKITSIVTPDIVKETAMILVNAIYFKGFWKRKFEAKDTIQRKIFISANEHVMVDMMHQ</sequence>
<dbReference type="InterPro" id="IPR042178">
    <property type="entry name" value="Serpin_sf_1"/>
</dbReference>
<protein>
    <submittedName>
        <fullName evidence="5">Serpin</fullName>
    </submittedName>
</protein>
<dbReference type="PANTHER" id="PTHR11461:SF211">
    <property type="entry name" value="GH10112P-RELATED"/>
    <property type="match status" value="1"/>
</dbReference>
<reference evidence="5" key="1">
    <citation type="submission" date="2012-05" db="EMBL/GenBank/DDBJ databases">
        <title>Identification of EST transcripts in thelycum of Penaeus monodon.</title>
        <authorList>
            <person name="Chotwiwatthanakun C."/>
        </authorList>
    </citation>
    <scope>NUCLEOTIDE SEQUENCE</scope>
</reference>
<proteinExistence type="evidence at transcript level"/>
<dbReference type="GO" id="GO:0004867">
    <property type="term" value="F:serine-type endopeptidase inhibitor activity"/>
    <property type="evidence" value="ECO:0007669"/>
    <property type="project" value="UniProtKB-KW"/>
</dbReference>
<evidence type="ECO:0000256" key="1">
    <source>
        <dbReference type="ARBA" id="ARBA00009500"/>
    </source>
</evidence>
<dbReference type="OrthoDB" id="6347071at2759"/>
<evidence type="ECO:0000313" key="5">
    <source>
        <dbReference type="EMBL" id="AGE47829.1"/>
    </source>
</evidence>
<dbReference type="InterPro" id="IPR000215">
    <property type="entry name" value="Serpin_fam"/>
</dbReference>
<dbReference type="Gene3D" id="3.30.497.10">
    <property type="entry name" value="Antithrombin, subunit I, domain 2"/>
    <property type="match status" value="1"/>
</dbReference>
<dbReference type="AlphaFoldDB" id="R4IWI5"/>
<dbReference type="SUPFAM" id="SSF56574">
    <property type="entry name" value="Serpins"/>
    <property type="match status" value="1"/>
</dbReference>
<keyword evidence="3" id="KW-0722">Serine protease inhibitor</keyword>
<evidence type="ECO:0000256" key="2">
    <source>
        <dbReference type="ARBA" id="ARBA00022690"/>
    </source>
</evidence>
<dbReference type="InterPro" id="IPR023796">
    <property type="entry name" value="Serpin_dom"/>
</dbReference>
<evidence type="ECO:0000259" key="4">
    <source>
        <dbReference type="Pfam" id="PF00079"/>
    </source>
</evidence>
<feature type="non-terminal residue" evidence="5">
    <location>
        <position position="1"/>
    </location>
</feature>
<name>R4IWI5_PENMO</name>
<dbReference type="Pfam" id="PF00079">
    <property type="entry name" value="Serpin"/>
    <property type="match status" value="1"/>
</dbReference>
<evidence type="ECO:0000256" key="3">
    <source>
        <dbReference type="ARBA" id="ARBA00022900"/>
    </source>
</evidence>
<organism evidence="5">
    <name type="scientific">Penaeus monodon</name>
    <name type="common">Giant tiger prawn</name>
    <dbReference type="NCBI Taxonomy" id="6687"/>
    <lineage>
        <taxon>Eukaryota</taxon>
        <taxon>Metazoa</taxon>
        <taxon>Ecdysozoa</taxon>
        <taxon>Arthropoda</taxon>
        <taxon>Crustacea</taxon>
        <taxon>Multicrustacea</taxon>
        <taxon>Malacostraca</taxon>
        <taxon>Eumalacostraca</taxon>
        <taxon>Eucarida</taxon>
        <taxon>Decapoda</taxon>
        <taxon>Dendrobranchiata</taxon>
        <taxon>Penaeoidea</taxon>
        <taxon>Penaeidae</taxon>
        <taxon>Penaeus</taxon>
    </lineage>
</organism>
<dbReference type="InterPro" id="IPR042185">
    <property type="entry name" value="Serpin_sf_2"/>
</dbReference>
<dbReference type="InterPro" id="IPR036186">
    <property type="entry name" value="Serpin_sf"/>
</dbReference>
<dbReference type="EMBL" id="JX065592">
    <property type="protein sequence ID" value="AGE47829.1"/>
    <property type="molecule type" value="mRNA"/>
</dbReference>
<dbReference type="GO" id="GO:0005615">
    <property type="term" value="C:extracellular space"/>
    <property type="evidence" value="ECO:0007669"/>
    <property type="project" value="InterPro"/>
</dbReference>
<keyword evidence="2" id="KW-0646">Protease inhibitor</keyword>